<comment type="caution">
    <text evidence="7">The sequence shown here is derived from an EMBL/GenBank/DDBJ whole genome shotgun (WGS) entry which is preliminary data.</text>
</comment>
<comment type="similarity">
    <text evidence="5">Belongs to the FMN-dependent alpha-hydroxy acid dehydrogenase family.</text>
</comment>
<evidence type="ECO:0000313" key="8">
    <source>
        <dbReference type="Proteomes" id="UP001218579"/>
    </source>
</evidence>
<evidence type="ECO:0000256" key="3">
    <source>
        <dbReference type="ARBA" id="ARBA00022643"/>
    </source>
</evidence>
<evidence type="ECO:0000256" key="1">
    <source>
        <dbReference type="ARBA" id="ARBA00001917"/>
    </source>
</evidence>
<gene>
    <name evidence="7" type="ORF">PQU98_09615</name>
</gene>
<dbReference type="Gene3D" id="3.20.20.70">
    <property type="entry name" value="Aldolase class I"/>
    <property type="match status" value="1"/>
</dbReference>
<proteinExistence type="inferred from homology"/>
<dbReference type="PIRSF" id="PIRSF000138">
    <property type="entry name" value="Al-hdrx_acd_dh"/>
    <property type="match status" value="1"/>
</dbReference>
<name>A0ABT5HJG3_9CAUL</name>
<reference evidence="7 8" key="1">
    <citation type="submission" date="2023-01" db="EMBL/GenBank/DDBJ databases">
        <title>Novel species of the genus Asticcacaulis isolated from rivers.</title>
        <authorList>
            <person name="Lu H."/>
        </authorList>
    </citation>
    <scope>NUCLEOTIDE SEQUENCE [LARGE SCALE GENOMIC DNA]</scope>
    <source>
        <strain evidence="7 8">LKC15W</strain>
    </source>
</reference>
<dbReference type="CDD" id="cd02809">
    <property type="entry name" value="alpha_hydroxyacid_oxid_FMN"/>
    <property type="match status" value="1"/>
</dbReference>
<sequence>MTILTSIPRDIVSLSDYERYARARLDDNAWVYLMSGAGDELTLADNAQAYQRIKLAGHVLGNVAGGHTRLELLGRTLPHPIFVAPMAYHRLFHPEGEAATALGAGAIGAGMVISSLASVSFEEIAAKATGPLWLQLYLQPDRGAVLEMVRRAEALGFAGVMVTVDAPLAGLRNREQRAGFRLPDDVRAVNVTPPSAPLQPLTANQSVVFDGLMAQAPTWDDMEWLVGQTRLPVMLKGILTPNDAVRAFEAGATGVVISNHGGRILDGLPATIEVLPAIVAAAQGRGPVLIDGGIRRGSDVFKALALGAAAVMIGRPIMHALATAGALGVAHALRTLHEELEVVMALSGCATVKDIGPQHLFTV</sequence>
<dbReference type="Pfam" id="PF01070">
    <property type="entry name" value="FMN_dh"/>
    <property type="match status" value="1"/>
</dbReference>
<evidence type="ECO:0000256" key="5">
    <source>
        <dbReference type="ARBA" id="ARBA00024042"/>
    </source>
</evidence>
<dbReference type="EMBL" id="JAQQKV010000002">
    <property type="protein sequence ID" value="MDC7676386.1"/>
    <property type="molecule type" value="Genomic_DNA"/>
</dbReference>
<comment type="cofactor">
    <cofactor evidence="1">
        <name>FMN</name>
        <dbReference type="ChEBI" id="CHEBI:58210"/>
    </cofactor>
</comment>
<dbReference type="PANTHER" id="PTHR10578:SF107">
    <property type="entry name" value="2-HYDROXYACID OXIDASE 1"/>
    <property type="match status" value="1"/>
</dbReference>
<keyword evidence="2" id="KW-0285">Flavoprotein</keyword>
<dbReference type="InterPro" id="IPR037396">
    <property type="entry name" value="FMN_HAD"/>
</dbReference>
<evidence type="ECO:0000259" key="6">
    <source>
        <dbReference type="PROSITE" id="PS51349"/>
    </source>
</evidence>
<dbReference type="InterPro" id="IPR012133">
    <property type="entry name" value="Alpha-hydoxy_acid_DH_FMN"/>
</dbReference>
<dbReference type="SUPFAM" id="SSF51395">
    <property type="entry name" value="FMN-linked oxidoreductases"/>
    <property type="match status" value="1"/>
</dbReference>
<keyword evidence="4" id="KW-0560">Oxidoreductase</keyword>
<dbReference type="Proteomes" id="UP001218579">
    <property type="component" value="Unassembled WGS sequence"/>
</dbReference>
<dbReference type="InterPro" id="IPR013785">
    <property type="entry name" value="Aldolase_TIM"/>
</dbReference>
<evidence type="ECO:0000313" key="7">
    <source>
        <dbReference type="EMBL" id="MDC7676386.1"/>
    </source>
</evidence>
<dbReference type="PROSITE" id="PS51349">
    <property type="entry name" value="FMN_HYDROXY_ACID_DH_2"/>
    <property type="match status" value="1"/>
</dbReference>
<dbReference type="RefSeq" id="WP_272744727.1">
    <property type="nucleotide sequence ID" value="NZ_JAQQKV010000002.1"/>
</dbReference>
<keyword evidence="8" id="KW-1185">Reference proteome</keyword>
<evidence type="ECO:0000256" key="2">
    <source>
        <dbReference type="ARBA" id="ARBA00022630"/>
    </source>
</evidence>
<protein>
    <submittedName>
        <fullName evidence="7">Alpha-hydroxy acid oxidase</fullName>
    </submittedName>
</protein>
<dbReference type="InterPro" id="IPR000262">
    <property type="entry name" value="FMN-dep_DH"/>
</dbReference>
<keyword evidence="3" id="KW-0288">FMN</keyword>
<feature type="domain" description="FMN hydroxy acid dehydrogenase" evidence="6">
    <location>
        <begin position="6"/>
        <end position="363"/>
    </location>
</feature>
<accession>A0ABT5HJG3</accession>
<evidence type="ECO:0000256" key="4">
    <source>
        <dbReference type="ARBA" id="ARBA00023002"/>
    </source>
</evidence>
<organism evidence="7 8">
    <name type="scientific">Asticcacaulis machinosus</name>
    <dbReference type="NCBI Taxonomy" id="2984211"/>
    <lineage>
        <taxon>Bacteria</taxon>
        <taxon>Pseudomonadati</taxon>
        <taxon>Pseudomonadota</taxon>
        <taxon>Alphaproteobacteria</taxon>
        <taxon>Caulobacterales</taxon>
        <taxon>Caulobacteraceae</taxon>
        <taxon>Asticcacaulis</taxon>
    </lineage>
</organism>
<dbReference type="PANTHER" id="PTHR10578">
    <property type="entry name" value="S -2-HYDROXY-ACID OXIDASE-RELATED"/>
    <property type="match status" value="1"/>
</dbReference>